<keyword evidence="1" id="KW-0732">Signal</keyword>
<feature type="chain" id="PRO_5047034201" evidence="1">
    <location>
        <begin position="29"/>
        <end position="393"/>
    </location>
</feature>
<accession>A0ABX6G0N8</accession>
<protein>
    <submittedName>
        <fullName evidence="2">Pectate lyase</fullName>
        <ecNumber evidence="2">4.2.2.2</ecNumber>
    </submittedName>
</protein>
<sequence>MKSRNKRRDTMLLLTLSTLLPLAGARGAGVGPLEAGRAPALLDQAGNPVYAIVNNYTSWLSKASDPAAALAADRAKADNIISWQMPHGGFWKDPAWYAAPWDGTAKRSGWFGADGVELGTIDNQATVTEIMFLADVYRRSGKSQYRKSARKALDFLLNMQYPSGGFPQVHPARPNSYSNHVTFNDDAMVRVLMLLDRAQKRTAPLDGNVFSDEQLARLAPALARAVDFILKAQIVQGGVRTVWCAQHDPVTYEPRGARSYELPSKSGAESARVVQFLMTRPQTAQVEAAARAAIDWYRDPATQIADMIYERVNSKATNTSPFVPKVGAPPLWYRFYDLDQDTGFFSGRLPTDNPPGTGKQYDIMLVEPERRYGYQWAGEYGKQLLAYAGQVGY</sequence>
<name>A0ABX6G0N8_9BURK</name>
<dbReference type="GO" id="GO:0030570">
    <property type="term" value="F:pectate lyase activity"/>
    <property type="evidence" value="ECO:0007669"/>
    <property type="project" value="UniProtKB-EC"/>
</dbReference>
<dbReference type="NCBIfam" id="TIGR02474">
    <property type="entry name" value="pec_lyase"/>
    <property type="match status" value="1"/>
</dbReference>
<dbReference type="EMBL" id="CP046904">
    <property type="protein sequence ID" value="QGZ42352.1"/>
    <property type="molecule type" value="Genomic_DNA"/>
</dbReference>
<dbReference type="Pfam" id="PF09492">
    <property type="entry name" value="Pec_lyase"/>
    <property type="match status" value="1"/>
</dbReference>
<dbReference type="Gene3D" id="1.50.10.20">
    <property type="match status" value="1"/>
</dbReference>
<proteinExistence type="predicted"/>
<dbReference type="InterPro" id="IPR012669">
    <property type="entry name" value="Pectate_lyase"/>
</dbReference>
<gene>
    <name evidence="2" type="primary">pelA</name>
    <name evidence="2" type="ORF">GO485_27190</name>
</gene>
<evidence type="ECO:0000313" key="2">
    <source>
        <dbReference type="EMBL" id="QGZ42352.1"/>
    </source>
</evidence>
<dbReference type="RefSeq" id="WP_145878475.1">
    <property type="nucleotide sequence ID" value="NZ_CP046904.1"/>
</dbReference>
<evidence type="ECO:0000256" key="1">
    <source>
        <dbReference type="SAM" id="SignalP"/>
    </source>
</evidence>
<dbReference type="Proteomes" id="UP000437862">
    <property type="component" value="Chromosome"/>
</dbReference>
<dbReference type="SUPFAM" id="SSF81853">
    <property type="entry name" value="Family 10 polysaccharide lyase"/>
    <property type="match status" value="1"/>
</dbReference>
<organism evidence="2 3">
    <name type="scientific">Pseudoduganella flava</name>
    <dbReference type="NCBI Taxonomy" id="871742"/>
    <lineage>
        <taxon>Bacteria</taxon>
        <taxon>Pseudomonadati</taxon>
        <taxon>Pseudomonadota</taxon>
        <taxon>Betaproteobacteria</taxon>
        <taxon>Burkholderiales</taxon>
        <taxon>Oxalobacteraceae</taxon>
        <taxon>Telluria group</taxon>
        <taxon>Pseudoduganella</taxon>
    </lineage>
</organism>
<dbReference type="EC" id="4.2.2.2" evidence="2"/>
<keyword evidence="3" id="KW-1185">Reference proteome</keyword>
<feature type="signal peptide" evidence="1">
    <location>
        <begin position="1"/>
        <end position="28"/>
    </location>
</feature>
<keyword evidence="2" id="KW-0456">Lyase</keyword>
<reference evidence="2 3" key="1">
    <citation type="submission" date="2019-12" db="EMBL/GenBank/DDBJ databases">
        <title>Draft Genome Sequences of Six Type Strains of the Genus Massilia.</title>
        <authorList>
            <person name="Miess H."/>
            <person name="Frediansyah A."/>
            <person name="Goeker M."/>
            <person name="Gross H."/>
        </authorList>
    </citation>
    <scope>NUCLEOTIDE SEQUENCE [LARGE SCALE GENOMIC DNA]</scope>
    <source>
        <strain evidence="2 3">DSM 26639</strain>
    </source>
</reference>
<evidence type="ECO:0000313" key="3">
    <source>
        <dbReference type="Proteomes" id="UP000437862"/>
    </source>
</evidence>